<sequence length="156" mass="17450">MKKKMYFIGIATICSLSASAGHFEVSEATESVCGFTNVGRPMKNAPTPPHPRNSDDVINALGSPFWAGFETDPDTHEKIDTIVYVDALVRGSGDLKQSYSESCGVEVIYQFKGTNWERNTIKALQNNEIVKMYENSYRGTQAYEAVKNQLWIRVTE</sequence>
<feature type="chain" id="PRO_5047361838" evidence="1">
    <location>
        <begin position="21"/>
        <end position="156"/>
    </location>
</feature>
<comment type="caution">
    <text evidence="2">The sequence shown here is derived from an EMBL/GenBank/DDBJ whole genome shotgun (WGS) entry which is preliminary data.</text>
</comment>
<evidence type="ECO:0000256" key="1">
    <source>
        <dbReference type="SAM" id="SignalP"/>
    </source>
</evidence>
<protein>
    <submittedName>
        <fullName evidence="2">Uncharacterized protein</fullName>
    </submittedName>
</protein>
<organism evidence="2 3">
    <name type="scientific">Asaia siamensis</name>
    <dbReference type="NCBI Taxonomy" id="110479"/>
    <lineage>
        <taxon>Bacteria</taxon>
        <taxon>Pseudomonadati</taxon>
        <taxon>Pseudomonadota</taxon>
        <taxon>Alphaproteobacteria</taxon>
        <taxon>Acetobacterales</taxon>
        <taxon>Acetobacteraceae</taxon>
        <taxon>Asaia</taxon>
    </lineage>
</organism>
<keyword evidence="3" id="KW-1185">Reference proteome</keyword>
<dbReference type="Proteomes" id="UP000637769">
    <property type="component" value="Unassembled WGS sequence"/>
</dbReference>
<reference evidence="3" key="1">
    <citation type="journal article" date="2019" name="Int. J. Syst. Evol. Microbiol.">
        <title>The Global Catalogue of Microorganisms (GCM) 10K type strain sequencing project: providing services to taxonomists for standard genome sequencing and annotation.</title>
        <authorList>
            <consortium name="The Broad Institute Genomics Platform"/>
            <consortium name="The Broad Institute Genome Sequencing Center for Infectious Disease"/>
            <person name="Wu L."/>
            <person name="Ma J."/>
        </authorList>
    </citation>
    <scope>NUCLEOTIDE SEQUENCE [LARGE SCALE GENOMIC DNA]</scope>
    <source>
        <strain evidence="3">CCM 7132</strain>
    </source>
</reference>
<dbReference type="EMBL" id="BMCH01000004">
    <property type="protein sequence ID" value="GGC31687.1"/>
    <property type="molecule type" value="Genomic_DNA"/>
</dbReference>
<evidence type="ECO:0000313" key="2">
    <source>
        <dbReference type="EMBL" id="GGC31687.1"/>
    </source>
</evidence>
<proteinExistence type="predicted"/>
<name>A0ABQ1LXI9_9PROT</name>
<feature type="signal peptide" evidence="1">
    <location>
        <begin position="1"/>
        <end position="20"/>
    </location>
</feature>
<keyword evidence="1" id="KW-0732">Signal</keyword>
<gene>
    <name evidence="2" type="ORF">GCM10007207_16460</name>
</gene>
<evidence type="ECO:0000313" key="3">
    <source>
        <dbReference type="Proteomes" id="UP000637769"/>
    </source>
</evidence>
<dbReference type="RefSeq" id="WP_188426315.1">
    <property type="nucleotide sequence ID" value="NZ_BMCH01000004.1"/>
</dbReference>
<accession>A0ABQ1LXI9</accession>